<dbReference type="RefSeq" id="WP_063820644.1">
    <property type="nucleotide sequence ID" value="NZ_JBIRUQ010000003.1"/>
</dbReference>
<sequence length="104" mass="11044">MRAQVGDWLVIECGSVGGGIQRGLIEEVHGRDGGPPYLVHWIDTGRRALIFPGPDAHVVTSEDLHASQRLAARHFLFGGHEPEEPAASPWTGVAEAVTSGAVGR</sequence>
<dbReference type="InterPro" id="IPR015035">
    <property type="entry name" value="DUF1918"/>
</dbReference>
<keyword evidence="3" id="KW-1185">Reference proteome</keyword>
<dbReference type="Pfam" id="PF08940">
    <property type="entry name" value="DUF1918"/>
    <property type="match status" value="1"/>
</dbReference>
<gene>
    <name evidence="2" type="ORF">ACH4WX_14365</name>
</gene>
<dbReference type="Proteomes" id="UP001611263">
    <property type="component" value="Unassembled WGS sequence"/>
</dbReference>
<feature type="domain" description="DUF1918" evidence="1">
    <location>
        <begin position="1"/>
        <end position="58"/>
    </location>
</feature>
<accession>A0ABW7TLH0</accession>
<reference evidence="2 3" key="1">
    <citation type="submission" date="2024-10" db="EMBL/GenBank/DDBJ databases">
        <title>The Natural Products Discovery Center: Release of the First 8490 Sequenced Strains for Exploring Actinobacteria Biosynthetic Diversity.</title>
        <authorList>
            <person name="Kalkreuter E."/>
            <person name="Kautsar S.A."/>
            <person name="Yang D."/>
            <person name="Bader C.D."/>
            <person name="Teijaro C.N."/>
            <person name="Fluegel L."/>
            <person name="Davis C.M."/>
            <person name="Simpson J.R."/>
            <person name="Lauterbach L."/>
            <person name="Steele A.D."/>
            <person name="Gui C."/>
            <person name="Meng S."/>
            <person name="Li G."/>
            <person name="Viehrig K."/>
            <person name="Ye F."/>
            <person name="Su P."/>
            <person name="Kiefer A.F."/>
            <person name="Nichols A."/>
            <person name="Cepeda A.J."/>
            <person name="Yan W."/>
            <person name="Fan B."/>
            <person name="Jiang Y."/>
            <person name="Adhikari A."/>
            <person name="Zheng C.-J."/>
            <person name="Schuster L."/>
            <person name="Cowan T.M."/>
            <person name="Smanski M.J."/>
            <person name="Chevrette M.G."/>
            <person name="De Carvalho L.P.S."/>
            <person name="Shen B."/>
        </authorList>
    </citation>
    <scope>NUCLEOTIDE SEQUENCE [LARGE SCALE GENOMIC DNA]</scope>
    <source>
        <strain evidence="2 3">NPDC020568</strain>
    </source>
</reference>
<dbReference type="SUPFAM" id="SSF50118">
    <property type="entry name" value="Cell growth inhibitor/plasmid maintenance toxic component"/>
    <property type="match status" value="1"/>
</dbReference>
<dbReference type="GeneID" id="93507215"/>
<dbReference type="EMBL" id="JBIRUQ010000003">
    <property type="protein sequence ID" value="MFI1461892.1"/>
    <property type="molecule type" value="Genomic_DNA"/>
</dbReference>
<comment type="caution">
    <text evidence="2">The sequence shown here is derived from an EMBL/GenBank/DDBJ whole genome shotgun (WGS) entry which is preliminary data.</text>
</comment>
<evidence type="ECO:0000259" key="1">
    <source>
        <dbReference type="Pfam" id="PF08940"/>
    </source>
</evidence>
<protein>
    <submittedName>
        <fullName evidence="2">DUF1918 domain-containing protein</fullName>
    </submittedName>
</protein>
<organism evidence="2 3">
    <name type="scientific">Nocardia carnea</name>
    <dbReference type="NCBI Taxonomy" id="37328"/>
    <lineage>
        <taxon>Bacteria</taxon>
        <taxon>Bacillati</taxon>
        <taxon>Actinomycetota</taxon>
        <taxon>Actinomycetes</taxon>
        <taxon>Mycobacteriales</taxon>
        <taxon>Nocardiaceae</taxon>
        <taxon>Nocardia</taxon>
    </lineage>
</organism>
<proteinExistence type="predicted"/>
<name>A0ABW7TLH0_9NOCA</name>
<evidence type="ECO:0000313" key="2">
    <source>
        <dbReference type="EMBL" id="MFI1461892.1"/>
    </source>
</evidence>
<evidence type="ECO:0000313" key="3">
    <source>
        <dbReference type="Proteomes" id="UP001611263"/>
    </source>
</evidence>
<dbReference type="Gene3D" id="2.30.30.440">
    <property type="entry name" value="Domain of unknown function DUF1918"/>
    <property type="match status" value="1"/>
</dbReference>